<accession>A0A834Z9D5</accession>
<sequence>MNLEDLVHTFARRTSQTADRCNLWAIAQTVKRKNQADSVSNFVIHEKNKGSSGRNGTSIIMCSVTGNSRSVSTTDSPLKSASTGLASVTLCSAAASVRFELSEFEADLVSAAVHLTLGFESKESMREMDNKKSVTNKNPTKRSSGGKRRERKLHHENDCIMSNANKVESQTLDARPDSSIVVSDLNAGTVSSEVYDNMVIHYVDDVNRFEKTPGDLKAREMVAKENNGVEDHSSELEKEPKQGKEVKSDSETVKDFVSSQGDAQTAENEKVERASRVPEKLAKNDRHEANKSQIKAAPKKTSNSNSGSSKVTTKSTSDNKSNMKVVPKPSSESSEGVDCKFIEDLKEIDILDEAPNGAHSVGSDNETVNTEENGVHEDNAAADQRIEKMEQRIEKLEEELREMAALEISLYSVVPEHGSSAHKVHTPARRLSRLYIHACKHWNQDKRASIARNTVSGLVLIAKSCGSDVPRLTFWLSNTVVLREIISQAFGNSCHSSQITRIAESNGGGKRSEGKSPLLKWKGNSGSKQVSKPSVMQFVDDWQETRTFTAALEKVESWIFSRTVESVWWQTLTPHMQPPVEDLYTNKSFGRLLGPALGDQQQGSFSIDLWKSAFQDAFQRLCPVRAGGHECGCLPVLARMVMEQCVARLDVAMFNAILRESAHEIPTDPVSDPIVDSKVLPIPAGDLSFGSGAQLKNSVGNWSRWLTDLFGMDADDSLKDHGNSDDDDKQGGNAEPKSFRLLNALSDLLMLPKDMLMDRSVRKEVCPSIGLPLIKRILCNFTPDEFCPDPVPGAVLEVLNAESVVERRLSDGDSMNGFPCTAAQVVYVSPSPADVAEKVGDAGGKSLLARNASIVQRKGYTSDEELDELDSPLTSIVEKMPPSPTIANGNGNGNGKHKENTGGYGGGNVRYQLLSEVWSV</sequence>
<feature type="compositionally biased region" description="Basic and acidic residues" evidence="1">
    <location>
        <begin position="267"/>
        <end position="290"/>
    </location>
</feature>
<name>A0A834Z9D5_TETSI</name>
<gene>
    <name evidence="2" type="ORF">HHK36_011960</name>
</gene>
<feature type="compositionally biased region" description="Polar residues" evidence="1">
    <location>
        <begin position="257"/>
        <end position="266"/>
    </location>
</feature>
<feature type="compositionally biased region" description="Polar residues" evidence="1">
    <location>
        <begin position="362"/>
        <end position="372"/>
    </location>
</feature>
<feature type="region of interest" description="Disordered" evidence="1">
    <location>
        <begin position="502"/>
        <end position="530"/>
    </location>
</feature>
<evidence type="ECO:0000313" key="3">
    <source>
        <dbReference type="Proteomes" id="UP000655225"/>
    </source>
</evidence>
<feature type="region of interest" description="Disordered" evidence="1">
    <location>
        <begin position="225"/>
        <end position="338"/>
    </location>
</feature>
<evidence type="ECO:0000256" key="1">
    <source>
        <dbReference type="SAM" id="MobiDB-lite"/>
    </source>
</evidence>
<feature type="compositionally biased region" description="Basic and acidic residues" evidence="1">
    <location>
        <begin position="225"/>
        <end position="254"/>
    </location>
</feature>
<feature type="compositionally biased region" description="Low complexity" evidence="1">
    <location>
        <begin position="299"/>
        <end position="324"/>
    </location>
</feature>
<feature type="region of interest" description="Disordered" evidence="1">
    <location>
        <begin position="352"/>
        <end position="383"/>
    </location>
</feature>
<feature type="compositionally biased region" description="Basic and acidic residues" evidence="1">
    <location>
        <begin position="373"/>
        <end position="383"/>
    </location>
</feature>
<dbReference type="EMBL" id="JABCRI010000007">
    <property type="protein sequence ID" value="KAF8403854.1"/>
    <property type="molecule type" value="Genomic_DNA"/>
</dbReference>
<reference evidence="2 3" key="1">
    <citation type="submission" date="2020-04" db="EMBL/GenBank/DDBJ databases">
        <title>Plant Genome Project.</title>
        <authorList>
            <person name="Zhang R.-G."/>
        </authorList>
    </citation>
    <scope>NUCLEOTIDE SEQUENCE [LARGE SCALE GENOMIC DNA]</scope>
    <source>
        <strain evidence="2">YNK0</strain>
        <tissue evidence="2">Leaf</tissue>
    </source>
</reference>
<dbReference type="OMA" id="FPYEASP"/>
<dbReference type="AlphaFoldDB" id="A0A834Z9D5"/>
<evidence type="ECO:0000313" key="2">
    <source>
        <dbReference type="EMBL" id="KAF8403854.1"/>
    </source>
</evidence>
<protein>
    <recommendedName>
        <fullName evidence="4">Dilute domain-containing protein</fullName>
    </recommendedName>
</protein>
<dbReference type="OrthoDB" id="20172at2759"/>
<proteinExistence type="predicted"/>
<organism evidence="2 3">
    <name type="scientific">Tetracentron sinense</name>
    <name type="common">Spur-leaf</name>
    <dbReference type="NCBI Taxonomy" id="13715"/>
    <lineage>
        <taxon>Eukaryota</taxon>
        <taxon>Viridiplantae</taxon>
        <taxon>Streptophyta</taxon>
        <taxon>Embryophyta</taxon>
        <taxon>Tracheophyta</taxon>
        <taxon>Spermatophyta</taxon>
        <taxon>Magnoliopsida</taxon>
        <taxon>Trochodendrales</taxon>
        <taxon>Trochodendraceae</taxon>
        <taxon>Tetracentron</taxon>
    </lineage>
</organism>
<feature type="region of interest" description="Disordered" evidence="1">
    <location>
        <begin position="124"/>
        <end position="157"/>
    </location>
</feature>
<dbReference type="InterPro" id="IPR021827">
    <property type="entry name" value="Nup186/Nup192/Nup205"/>
</dbReference>
<comment type="caution">
    <text evidence="2">The sequence shown here is derived from an EMBL/GenBank/DDBJ whole genome shotgun (WGS) entry which is preliminary data.</text>
</comment>
<keyword evidence="3" id="KW-1185">Reference proteome</keyword>
<dbReference type="PANTHER" id="PTHR31344">
    <property type="entry name" value="NUCLEAR PORE COMPLEX PROTEIN NUP205"/>
    <property type="match status" value="1"/>
</dbReference>
<dbReference type="PANTHER" id="PTHR31344:SF11">
    <property type="entry name" value="NUCLEOLAR PROTEIN GAR2-LIKE PROTEIN"/>
    <property type="match status" value="1"/>
</dbReference>
<evidence type="ECO:0008006" key="4">
    <source>
        <dbReference type="Google" id="ProtNLM"/>
    </source>
</evidence>
<dbReference type="Proteomes" id="UP000655225">
    <property type="component" value="Unassembled WGS sequence"/>
</dbReference>
<dbReference type="GO" id="GO:0005643">
    <property type="term" value="C:nuclear pore"/>
    <property type="evidence" value="ECO:0007669"/>
    <property type="project" value="InterPro"/>
</dbReference>
<feature type="region of interest" description="Disordered" evidence="1">
    <location>
        <begin position="878"/>
        <end position="906"/>
    </location>
</feature>